<comment type="caution">
    <text evidence="2">The sequence shown here is derived from an EMBL/GenBank/DDBJ whole genome shotgun (WGS) entry which is preliminary data.</text>
</comment>
<proteinExistence type="predicted"/>
<dbReference type="SUPFAM" id="SSF51658">
    <property type="entry name" value="Xylose isomerase-like"/>
    <property type="match status" value="1"/>
</dbReference>
<evidence type="ECO:0000313" key="2">
    <source>
        <dbReference type="EMBL" id="GLS17085.1"/>
    </source>
</evidence>
<dbReference type="PANTHER" id="PTHR12110:SF21">
    <property type="entry name" value="XYLOSE ISOMERASE-LIKE TIM BARREL DOMAIN-CONTAINING PROTEIN"/>
    <property type="match status" value="1"/>
</dbReference>
<feature type="domain" description="Xylose isomerase-like TIM barrel" evidence="1">
    <location>
        <begin position="22"/>
        <end position="268"/>
    </location>
</feature>
<name>A0ABQ6CAW0_9HYPH</name>
<dbReference type="InterPro" id="IPR050312">
    <property type="entry name" value="IolE/XylAMocC-like"/>
</dbReference>
<dbReference type="PANTHER" id="PTHR12110">
    <property type="entry name" value="HYDROXYPYRUVATE ISOMERASE"/>
    <property type="match status" value="1"/>
</dbReference>
<protein>
    <submittedName>
        <fullName evidence="2">AP endonuclease</fullName>
    </submittedName>
</protein>
<evidence type="ECO:0000259" key="1">
    <source>
        <dbReference type="Pfam" id="PF01261"/>
    </source>
</evidence>
<keyword evidence="2" id="KW-0378">Hydrolase</keyword>
<dbReference type="EMBL" id="BSPC01000004">
    <property type="protein sequence ID" value="GLS17085.1"/>
    <property type="molecule type" value="Genomic_DNA"/>
</dbReference>
<organism evidence="2 3">
    <name type="scientific">Labrys miyagiensis</name>
    <dbReference type="NCBI Taxonomy" id="346912"/>
    <lineage>
        <taxon>Bacteria</taxon>
        <taxon>Pseudomonadati</taxon>
        <taxon>Pseudomonadota</taxon>
        <taxon>Alphaproteobacteria</taxon>
        <taxon>Hyphomicrobiales</taxon>
        <taxon>Xanthobacteraceae</taxon>
        <taxon>Labrys</taxon>
    </lineage>
</organism>
<dbReference type="Pfam" id="PF01261">
    <property type="entry name" value="AP_endonuc_2"/>
    <property type="match status" value="1"/>
</dbReference>
<dbReference type="Proteomes" id="UP001156882">
    <property type="component" value="Unassembled WGS sequence"/>
</dbReference>
<dbReference type="InterPro" id="IPR036237">
    <property type="entry name" value="Xyl_isomerase-like_sf"/>
</dbReference>
<dbReference type="Gene3D" id="3.20.20.150">
    <property type="entry name" value="Divalent-metal-dependent TIM barrel enzymes"/>
    <property type="match status" value="1"/>
</dbReference>
<keyword evidence="2" id="KW-0255">Endonuclease</keyword>
<gene>
    <name evidence="2" type="ORF">GCM10007874_01000</name>
</gene>
<dbReference type="GO" id="GO:0004519">
    <property type="term" value="F:endonuclease activity"/>
    <property type="evidence" value="ECO:0007669"/>
    <property type="project" value="UniProtKB-KW"/>
</dbReference>
<keyword evidence="2" id="KW-0540">Nuclease</keyword>
<dbReference type="InterPro" id="IPR013022">
    <property type="entry name" value="Xyl_isomerase-like_TIM-brl"/>
</dbReference>
<reference evidence="3" key="1">
    <citation type="journal article" date="2019" name="Int. J. Syst. Evol. Microbiol.">
        <title>The Global Catalogue of Microorganisms (GCM) 10K type strain sequencing project: providing services to taxonomists for standard genome sequencing and annotation.</title>
        <authorList>
            <consortium name="The Broad Institute Genomics Platform"/>
            <consortium name="The Broad Institute Genome Sequencing Center for Infectious Disease"/>
            <person name="Wu L."/>
            <person name="Ma J."/>
        </authorList>
    </citation>
    <scope>NUCLEOTIDE SEQUENCE [LARGE SCALE GENOMIC DNA]</scope>
    <source>
        <strain evidence="3">NBRC 101365</strain>
    </source>
</reference>
<dbReference type="RefSeq" id="WP_284309917.1">
    <property type="nucleotide sequence ID" value="NZ_BSPC01000004.1"/>
</dbReference>
<sequence>MIPKLAINRTVSPFRDLTSFLAVARGAGVQGVEIRNDVEGQEFANGLAPRELASRVAEARLTIASINALQRFNDWNAERAREARFLIEYAATCGAPAIVLCPVVDERDGRSPLQLEADLRRSLLALKPVLADNGVIGLVEPLGMPASTLKFKGPAVAAIEDVDGLGRLALCHDTFQHFRCGDQALYPQHTRLVHVSGISRRDLPPERLREPDRGFVGPDDIAGNVEQVIAFLGAGYDGFISFEPFDPVLQAHPDPGPALAESIRYLNSAVMNMGAGNPVTAASP</sequence>
<keyword evidence="3" id="KW-1185">Reference proteome</keyword>
<evidence type="ECO:0000313" key="3">
    <source>
        <dbReference type="Proteomes" id="UP001156882"/>
    </source>
</evidence>
<accession>A0ABQ6CAW0</accession>